<keyword evidence="4 7" id="KW-0812">Transmembrane</keyword>
<feature type="transmembrane region" description="Helical" evidence="7">
    <location>
        <begin position="192"/>
        <end position="210"/>
    </location>
</feature>
<feature type="domain" description="EamA" evidence="8">
    <location>
        <begin position="161"/>
        <end position="293"/>
    </location>
</feature>
<dbReference type="Pfam" id="PF00892">
    <property type="entry name" value="EamA"/>
    <property type="match status" value="2"/>
</dbReference>
<feature type="transmembrane region" description="Helical" evidence="7">
    <location>
        <begin position="164"/>
        <end position="180"/>
    </location>
</feature>
<evidence type="ECO:0000259" key="8">
    <source>
        <dbReference type="Pfam" id="PF00892"/>
    </source>
</evidence>
<feature type="transmembrane region" description="Helical" evidence="7">
    <location>
        <begin position="222"/>
        <end position="240"/>
    </location>
</feature>
<evidence type="ECO:0000256" key="7">
    <source>
        <dbReference type="SAM" id="Phobius"/>
    </source>
</evidence>
<dbReference type="InterPro" id="IPR037185">
    <property type="entry name" value="EmrE-like"/>
</dbReference>
<keyword evidence="5 7" id="KW-1133">Transmembrane helix</keyword>
<dbReference type="InterPro" id="IPR051258">
    <property type="entry name" value="Diverse_Substrate_Transporter"/>
</dbReference>
<comment type="caution">
    <text evidence="9">The sequence shown here is derived from an EMBL/GenBank/DDBJ whole genome shotgun (WGS) entry which is preliminary data.</text>
</comment>
<evidence type="ECO:0000256" key="4">
    <source>
        <dbReference type="ARBA" id="ARBA00022692"/>
    </source>
</evidence>
<dbReference type="PANTHER" id="PTHR42920:SF5">
    <property type="entry name" value="EAMA DOMAIN-CONTAINING PROTEIN"/>
    <property type="match status" value="1"/>
</dbReference>
<dbReference type="Gene3D" id="1.10.3730.20">
    <property type="match status" value="1"/>
</dbReference>
<protein>
    <submittedName>
        <fullName evidence="9">EamA family transporter</fullName>
    </submittedName>
</protein>
<dbReference type="PANTHER" id="PTHR42920">
    <property type="entry name" value="OS03G0707200 PROTEIN-RELATED"/>
    <property type="match status" value="1"/>
</dbReference>
<proteinExistence type="inferred from homology"/>
<sequence length="304" mass="32166">MPLKNSLFLLLAAVIWGIAFVAQSVGMDYVGGFTFNAVRSLIGSAVLVPLILIPGQKNSDNSEISEAAASTTSGIQKRKDLIIGGISCGICLCLASNFQQFGIKYTTVGKAGFITACYIVIVPIIGLFLGKKCSKFIWAAVAMALIGLYLLCITDGFSIGKGDLLVLVCAFLFSIHILVIDHFSPKADGVKLSCIQFLTCGILSAIPALILEHPQVSSILAAWQPILYAGVMSCGVAYTLQVIGQKNMNPTVASLILSMESCISVLAGWIILGQQLSAKEILGCVIMFAAIILAQLPQKDTSQV</sequence>
<feature type="transmembrane region" description="Helical" evidence="7">
    <location>
        <begin position="111"/>
        <end position="129"/>
    </location>
</feature>
<feature type="transmembrane region" description="Helical" evidence="7">
    <location>
        <begin position="136"/>
        <end position="158"/>
    </location>
</feature>
<feature type="transmembrane region" description="Helical" evidence="7">
    <location>
        <begin position="252"/>
        <end position="272"/>
    </location>
</feature>
<evidence type="ECO:0000256" key="5">
    <source>
        <dbReference type="ARBA" id="ARBA00022989"/>
    </source>
</evidence>
<name>A0A844GP90_9FIRM</name>
<dbReference type="GO" id="GO:0005886">
    <property type="term" value="C:plasma membrane"/>
    <property type="evidence" value="ECO:0007669"/>
    <property type="project" value="UniProtKB-SubCell"/>
</dbReference>
<comment type="subcellular location">
    <subcellularLocation>
        <location evidence="1">Cell membrane</location>
        <topology evidence="1">Multi-pass membrane protein</topology>
    </subcellularLocation>
</comment>
<feature type="transmembrane region" description="Helical" evidence="7">
    <location>
        <begin position="81"/>
        <end position="99"/>
    </location>
</feature>
<dbReference type="RefSeq" id="WP_118510659.1">
    <property type="nucleotide sequence ID" value="NZ_WMBC01000007.1"/>
</dbReference>
<dbReference type="InterPro" id="IPR000620">
    <property type="entry name" value="EamA_dom"/>
</dbReference>
<dbReference type="SUPFAM" id="SSF103481">
    <property type="entry name" value="Multidrug resistance efflux transporter EmrE"/>
    <property type="match status" value="2"/>
</dbReference>
<accession>A0A844GP90</accession>
<feature type="domain" description="EamA" evidence="8">
    <location>
        <begin position="7"/>
        <end position="151"/>
    </location>
</feature>
<dbReference type="EMBL" id="WMBC01000007">
    <property type="protein sequence ID" value="MTD61575.1"/>
    <property type="molecule type" value="Genomic_DNA"/>
</dbReference>
<gene>
    <name evidence="9" type="ORF">GKZ57_09915</name>
</gene>
<dbReference type="AlphaFoldDB" id="A0A844GP90"/>
<comment type="similarity">
    <text evidence="2">Belongs to the EamA transporter family.</text>
</comment>
<evidence type="ECO:0000256" key="3">
    <source>
        <dbReference type="ARBA" id="ARBA00022475"/>
    </source>
</evidence>
<evidence type="ECO:0000256" key="6">
    <source>
        <dbReference type="ARBA" id="ARBA00023136"/>
    </source>
</evidence>
<organism evidence="9 10">
    <name type="scientific">Blautia luti DSM 14534 = JCM 17040</name>
    <dbReference type="NCBI Taxonomy" id="649762"/>
    <lineage>
        <taxon>Bacteria</taxon>
        <taxon>Bacillati</taxon>
        <taxon>Bacillota</taxon>
        <taxon>Clostridia</taxon>
        <taxon>Lachnospirales</taxon>
        <taxon>Lachnospiraceae</taxon>
        <taxon>Blautia</taxon>
    </lineage>
</organism>
<evidence type="ECO:0000313" key="10">
    <source>
        <dbReference type="Proteomes" id="UP000437824"/>
    </source>
</evidence>
<evidence type="ECO:0000313" key="9">
    <source>
        <dbReference type="EMBL" id="MTD61575.1"/>
    </source>
</evidence>
<dbReference type="Proteomes" id="UP000437824">
    <property type="component" value="Unassembled WGS sequence"/>
</dbReference>
<keyword evidence="3" id="KW-1003">Cell membrane</keyword>
<reference evidence="9 10" key="1">
    <citation type="submission" date="2019-11" db="EMBL/GenBank/DDBJ databases">
        <title>Draft genome sequence of Blautia luti DSM 14534T, isolated from human stool.</title>
        <authorList>
            <person name="Ortiz R."/>
            <person name="Melis-Arcos F."/>
            <person name="Covarrubias P."/>
            <person name="Cardenas J.P."/>
            <person name="Perez-Donoso J."/>
            <person name="Almonacid D."/>
        </authorList>
    </citation>
    <scope>NUCLEOTIDE SEQUENCE [LARGE SCALE GENOMIC DNA]</scope>
    <source>
        <strain evidence="9 10">DSM 14534</strain>
    </source>
</reference>
<evidence type="ECO:0000256" key="1">
    <source>
        <dbReference type="ARBA" id="ARBA00004651"/>
    </source>
</evidence>
<feature type="transmembrane region" description="Helical" evidence="7">
    <location>
        <begin position="32"/>
        <end position="53"/>
    </location>
</feature>
<keyword evidence="6 7" id="KW-0472">Membrane</keyword>
<evidence type="ECO:0000256" key="2">
    <source>
        <dbReference type="ARBA" id="ARBA00007362"/>
    </source>
</evidence>